<feature type="region of interest" description="Disordered" evidence="3">
    <location>
        <begin position="1"/>
        <end position="91"/>
    </location>
</feature>
<feature type="domain" description="Homeobox" evidence="4">
    <location>
        <begin position="116"/>
        <end position="176"/>
    </location>
</feature>
<sequence>MPTSGHQVQIARLQETNMTERDTYQSRAELAYSAGPSTYPEDAAQRQSPTSLAYDRPRSGERHRTMLTAPSLSRRATDMDGHPYHRPMQSEIVPTRYGGYSSHNPTHIMQSVESSSTKSNKTRRREAWQIDILEAFYRHKHMPDKSEKEMLAARINDTLKYVNIWFQNRRQAAQKKGELRPRETYENWRTRRRGGSYDGFPTPPEHTMMASSASYFGRSYPPPMMHPLITPGEEDRRLSPPNMQVSPNATTSSPFAFPLALPLRTAYEAPRHPQEYERMYERSIYTPPYSSGGPPFARAPVCPGELPPIERSATMRREVPAPTFGGFSAERRRSLDRKLPAMPMLEAPNSGSTASSALPSPRKESLTSEASSNGQVPSSFPERSPPSDLKLPPITSLLPDDVSDHIAWTSAMRNRRL</sequence>
<dbReference type="PROSITE" id="PS50071">
    <property type="entry name" value="HOMEOBOX_2"/>
    <property type="match status" value="1"/>
</dbReference>
<dbReference type="GO" id="GO:0005634">
    <property type="term" value="C:nucleus"/>
    <property type="evidence" value="ECO:0007669"/>
    <property type="project" value="UniProtKB-SubCell"/>
</dbReference>
<feature type="region of interest" description="Disordered" evidence="3">
    <location>
        <begin position="303"/>
        <end position="403"/>
    </location>
</feature>
<gene>
    <name evidence="5" type="ORF">NliqN6_0078</name>
</gene>
<dbReference type="GO" id="GO:0003677">
    <property type="term" value="F:DNA binding"/>
    <property type="evidence" value="ECO:0007669"/>
    <property type="project" value="UniProtKB-UniRule"/>
</dbReference>
<dbReference type="OrthoDB" id="6159439at2759"/>
<feature type="compositionally biased region" description="Basic and acidic residues" evidence="3">
    <location>
        <begin position="55"/>
        <end position="64"/>
    </location>
</feature>
<evidence type="ECO:0000256" key="2">
    <source>
        <dbReference type="RuleBase" id="RU000682"/>
    </source>
</evidence>
<dbReference type="SUPFAM" id="SSF46689">
    <property type="entry name" value="Homeodomain-like"/>
    <property type="match status" value="1"/>
</dbReference>
<feature type="compositionally biased region" description="Basic and acidic residues" evidence="3">
    <location>
        <begin position="329"/>
        <end position="339"/>
    </location>
</feature>
<dbReference type="InterPro" id="IPR001356">
    <property type="entry name" value="HD"/>
</dbReference>
<organism evidence="5 6">
    <name type="scientific">Naganishia liquefaciens</name>
    <dbReference type="NCBI Taxonomy" id="104408"/>
    <lineage>
        <taxon>Eukaryota</taxon>
        <taxon>Fungi</taxon>
        <taxon>Dikarya</taxon>
        <taxon>Basidiomycota</taxon>
        <taxon>Agaricomycotina</taxon>
        <taxon>Tremellomycetes</taxon>
        <taxon>Filobasidiales</taxon>
        <taxon>Filobasidiaceae</taxon>
        <taxon>Naganishia</taxon>
    </lineage>
</organism>
<comment type="caution">
    <text evidence="5">The sequence shown here is derived from an EMBL/GenBank/DDBJ whole genome shotgun (WGS) entry which is preliminary data.</text>
</comment>
<keyword evidence="1 2" id="KW-0539">Nucleus</keyword>
<reference evidence="5" key="1">
    <citation type="submission" date="2020-07" db="EMBL/GenBank/DDBJ databases">
        <title>Draft Genome Sequence of a Deep-Sea Yeast, Naganishia (Cryptococcus) liquefaciens strain N6.</title>
        <authorList>
            <person name="Han Y.W."/>
            <person name="Kajitani R."/>
            <person name="Morimoto H."/>
            <person name="Parhat M."/>
            <person name="Tsubouchi H."/>
            <person name="Bakenova O."/>
            <person name="Ogata M."/>
            <person name="Argunhan B."/>
            <person name="Aoki R."/>
            <person name="Kajiwara S."/>
            <person name="Itoh T."/>
            <person name="Iwasaki H."/>
        </authorList>
    </citation>
    <scope>NUCLEOTIDE SEQUENCE</scope>
    <source>
        <strain evidence="5">N6</strain>
    </source>
</reference>
<dbReference type="InterPro" id="IPR009057">
    <property type="entry name" value="Homeodomain-like_sf"/>
</dbReference>
<proteinExistence type="predicted"/>
<dbReference type="CDD" id="cd00086">
    <property type="entry name" value="homeodomain"/>
    <property type="match status" value="1"/>
</dbReference>
<dbReference type="Proteomes" id="UP000620104">
    <property type="component" value="Unassembled WGS sequence"/>
</dbReference>
<dbReference type="Pfam" id="PF00046">
    <property type="entry name" value="Homeodomain"/>
    <property type="match status" value="1"/>
</dbReference>
<keyword evidence="6" id="KW-1185">Reference proteome</keyword>
<dbReference type="SMART" id="SM00389">
    <property type="entry name" value="HOX"/>
    <property type="match status" value="1"/>
</dbReference>
<accession>A0A8H3TMZ3</accession>
<feature type="compositionally biased region" description="Polar residues" evidence="3">
    <location>
        <begin position="367"/>
        <end position="378"/>
    </location>
</feature>
<comment type="subcellular location">
    <subcellularLocation>
        <location evidence="1 2">Nucleus</location>
    </subcellularLocation>
</comment>
<keyword evidence="1 2" id="KW-0371">Homeobox</keyword>
<feature type="DNA-binding region" description="Homeobox" evidence="1">
    <location>
        <begin position="118"/>
        <end position="177"/>
    </location>
</feature>
<dbReference type="AlphaFoldDB" id="A0A8H3TMZ3"/>
<evidence type="ECO:0000259" key="4">
    <source>
        <dbReference type="PROSITE" id="PS50071"/>
    </source>
</evidence>
<dbReference type="Gene3D" id="1.10.10.60">
    <property type="entry name" value="Homeodomain-like"/>
    <property type="match status" value="1"/>
</dbReference>
<dbReference type="EMBL" id="BLZA01000002">
    <property type="protein sequence ID" value="GHJ83676.1"/>
    <property type="molecule type" value="Genomic_DNA"/>
</dbReference>
<evidence type="ECO:0000256" key="3">
    <source>
        <dbReference type="SAM" id="MobiDB-lite"/>
    </source>
</evidence>
<evidence type="ECO:0000313" key="6">
    <source>
        <dbReference type="Proteomes" id="UP000620104"/>
    </source>
</evidence>
<name>A0A8H3TMZ3_9TREE</name>
<feature type="compositionally biased region" description="Polar residues" evidence="3">
    <location>
        <begin position="349"/>
        <end position="358"/>
    </location>
</feature>
<evidence type="ECO:0000313" key="5">
    <source>
        <dbReference type="EMBL" id="GHJ83676.1"/>
    </source>
</evidence>
<evidence type="ECO:0000256" key="1">
    <source>
        <dbReference type="PROSITE-ProRule" id="PRU00108"/>
    </source>
</evidence>
<keyword evidence="1 2" id="KW-0238">DNA-binding</keyword>
<protein>
    <recommendedName>
        <fullName evidence="4">Homeobox domain-containing protein</fullName>
    </recommendedName>
</protein>